<protein>
    <submittedName>
        <fullName evidence="1">Uncharacterized protein</fullName>
    </submittedName>
</protein>
<name>A0AA87MJT8_9LEPT</name>
<dbReference type="AlphaFoldDB" id="A0AA87MJT8"/>
<evidence type="ECO:0000313" key="1">
    <source>
        <dbReference type="EMBL" id="EKR98162.1"/>
    </source>
</evidence>
<evidence type="ECO:0000313" key="2">
    <source>
        <dbReference type="Proteomes" id="UP000001343"/>
    </source>
</evidence>
<dbReference type="Proteomes" id="UP000001343">
    <property type="component" value="Unassembled WGS sequence"/>
</dbReference>
<comment type="caution">
    <text evidence="1">The sequence shown here is derived from an EMBL/GenBank/DDBJ whole genome shotgun (WGS) entry which is preliminary data.</text>
</comment>
<gene>
    <name evidence="1" type="ORF">LEP1GSC125_1041</name>
</gene>
<accession>A0AA87MJT8</accession>
<reference evidence="1 2" key="1">
    <citation type="journal article" date="2014" name="Int. J. Syst. Evol. Microbiol.">
        <title>Leptospira mayottensis sp. nov., a pathogenic species of the genus Leptospira isolated from humans.</title>
        <authorList>
            <person name="Bourhy P."/>
            <person name="Collet L."/>
            <person name="Brisse S."/>
            <person name="Picardeau M."/>
        </authorList>
    </citation>
    <scope>NUCLEOTIDE SEQUENCE [LARGE SCALE GENOMIC DNA]</scope>
    <source>
        <strain evidence="1 2">200901122</strain>
    </source>
</reference>
<organism evidence="1 2">
    <name type="scientific">Leptospira mayottensis 200901122</name>
    <dbReference type="NCBI Taxonomy" id="1193010"/>
    <lineage>
        <taxon>Bacteria</taxon>
        <taxon>Pseudomonadati</taxon>
        <taxon>Spirochaetota</taxon>
        <taxon>Spirochaetia</taxon>
        <taxon>Leptospirales</taxon>
        <taxon>Leptospiraceae</taxon>
        <taxon>Leptospira</taxon>
    </lineage>
</organism>
<sequence length="61" mass="7236">MGKRRYRTVLSNEFRSDCGGIFSGSFIKKRFFEKMKTHFAEFGYGLWMLEAKQAKKWVGFT</sequence>
<dbReference type="EMBL" id="AKWM02000082">
    <property type="protein sequence ID" value="EKR98162.1"/>
    <property type="molecule type" value="Genomic_DNA"/>
</dbReference>
<proteinExistence type="predicted"/>